<evidence type="ECO:0000256" key="3">
    <source>
        <dbReference type="SAM" id="Phobius"/>
    </source>
</evidence>
<keyword evidence="3" id="KW-0812">Transmembrane</keyword>
<dbReference type="EnsemblMetazoa" id="AMEM008224-RA">
    <property type="protein sequence ID" value="AMEM008224-PA"/>
    <property type="gene ID" value="AMEM008224"/>
</dbReference>
<dbReference type="GO" id="GO:0006508">
    <property type="term" value="P:proteolysis"/>
    <property type="evidence" value="ECO:0007669"/>
    <property type="project" value="TreeGrafter"/>
</dbReference>
<feature type="region of interest" description="Disordered" evidence="2">
    <location>
        <begin position="292"/>
        <end position="348"/>
    </location>
</feature>
<keyword evidence="8" id="KW-1185">Reference proteome</keyword>
<dbReference type="PANTHER" id="PTHR11533:SF294">
    <property type="entry name" value="THYROTROPIN-RELEASING HORMONE-DEGRADING ECTOENZYME"/>
    <property type="match status" value="1"/>
</dbReference>
<dbReference type="InterPro" id="IPR045357">
    <property type="entry name" value="Aminopeptidase_N-like_N"/>
</dbReference>
<dbReference type="Gene3D" id="2.60.40.1730">
    <property type="entry name" value="tricorn interacting facor f3 domain"/>
    <property type="match status" value="2"/>
</dbReference>
<evidence type="ECO:0000256" key="2">
    <source>
        <dbReference type="SAM" id="MobiDB-lite"/>
    </source>
</evidence>
<sequence>MPQTLRSSLSTDSGCLSRLFVLFSPCFALAFELSPSPSKARRRRQSRAHTMNLNEWDRKKIFRHGATATHQTPSAQPHLYSPYGQPQQQQHHHQPHHHLPHHGSHHPHQGDASEYAFTASGSPIEDGDIEYERKGGCFVSICRGISIAVLIFVFIFFMAFTIFFSTKYAYEHKPNLTLEDFLNHRAYLIDKRARIPKHVIPKHYRLFIHPVFNETDHPFSYTGIVWVTVTSKKPNNKRIELNVKNLKIRLENVTVLKSIRLTNNDFDEDLDWDLSEEDLYSLPRLNRRRRRRRQAELPVTQLPQDAAGADETEREGEEKEDVSEEVAGSETRVAEPGTVDLGPNSSGSVENATIIDKSKFYHHPVFPADDFVTIKILDIEFDESNEKMIIFLGTEMKKDIYYIVKVNFFGNMTNDKGLYYTHYEDDGPDHRHFAATVLEPNNARRLYPCMDDHNFRSPFELNIARKSDMNTASSMNLEMSEPMETGDIVVDTYNTTDMVRASEIGFVVTDMVPERYRITARVSLLAFTRTRYDENIKNATSVFSRALQIYEQYLGVPFPYEVIRYVTIPNIDHQTYEIKEGMVLSSEKRLIKTADYFPPLDKSISREVANELAKLFIHKLADYKNKETYWLHESLPLYLEALALRNMTTANSTTLDDFLLEGRLRSMREEMNTKTSALNIFTNHWEEDTHFELVKYKGLSVLRMMNYTLGQRTFDRFVREYFRYRMESESIDVIDILNGGNGEGASRTDGVFHSFLYSWSSLEKYPIINIRRNNATGYYELRQIPLPFEEEPAEQLWTVPVTFINDTNQRLFVEKVRWLTDEENLLTVQSDCSTSNGSASWIIVNPSGIGYYRVNYEPAHWIKLAHVLYGNFHYLPYTTLAIIVDDALNLARLGLLNYSVAFNVVSFLKHNNEHYQPWKLALSNLEFVYHATEDLPSFRHVERFLEYLILSKYEEIQRGNETAHYNPLIKELIVQWACKLGVTSCIEQHKALFQAILRNQTVSPFEQREERLHRILCTTIKYSGLAEWKRVEQQYRETTDINYQRILIKSLGCTREISMIKRYLGLLKHPHFRMYSKEILTAISENKVALKYTLDFLFNEWLDVRLYLTLQDISILLRSISNMNEFKMYEQIFFRYSYTFQTMDKEILKRMRDIIIKLMVWRQEIAPVIEFRPFDFERDGGEYRDAMYL</sequence>
<dbReference type="GO" id="GO:0016020">
    <property type="term" value="C:membrane"/>
    <property type="evidence" value="ECO:0007669"/>
    <property type="project" value="TreeGrafter"/>
</dbReference>
<feature type="transmembrane region" description="Helical" evidence="3">
    <location>
        <begin position="16"/>
        <end position="34"/>
    </location>
</feature>
<dbReference type="SUPFAM" id="SSF63737">
    <property type="entry name" value="Leukotriene A4 hydrolase N-terminal domain"/>
    <property type="match status" value="1"/>
</dbReference>
<dbReference type="GO" id="GO:0042277">
    <property type="term" value="F:peptide binding"/>
    <property type="evidence" value="ECO:0007669"/>
    <property type="project" value="TreeGrafter"/>
</dbReference>
<evidence type="ECO:0000259" key="6">
    <source>
        <dbReference type="Pfam" id="PF17900"/>
    </source>
</evidence>
<evidence type="ECO:0000313" key="8">
    <source>
        <dbReference type="Proteomes" id="UP000075903"/>
    </source>
</evidence>
<dbReference type="GO" id="GO:0070006">
    <property type="term" value="F:metalloaminopeptidase activity"/>
    <property type="evidence" value="ECO:0007669"/>
    <property type="project" value="TreeGrafter"/>
</dbReference>
<dbReference type="Gene3D" id="1.10.390.10">
    <property type="entry name" value="Neutral Protease Domain 2"/>
    <property type="match status" value="1"/>
</dbReference>
<dbReference type="InterPro" id="IPR014782">
    <property type="entry name" value="Peptidase_M1_dom"/>
</dbReference>
<evidence type="ECO:0008006" key="9">
    <source>
        <dbReference type="Google" id="ProtNLM"/>
    </source>
</evidence>
<feature type="region of interest" description="Disordered" evidence="2">
    <location>
        <begin position="35"/>
        <end position="54"/>
    </location>
</feature>
<dbReference type="GO" id="GO:0043171">
    <property type="term" value="P:peptide catabolic process"/>
    <property type="evidence" value="ECO:0007669"/>
    <property type="project" value="TreeGrafter"/>
</dbReference>
<dbReference type="VEuPathDB" id="VectorBase:AMEM008224"/>
<feature type="domain" description="Peptidase M1 membrane alanine aminopeptidase" evidence="4">
    <location>
        <begin position="543"/>
        <end position="731"/>
    </location>
</feature>
<accession>A0A182V3G5</accession>
<evidence type="ECO:0000256" key="1">
    <source>
        <dbReference type="ARBA" id="ARBA00010136"/>
    </source>
</evidence>
<name>A0A182V3G5_ANOME</name>
<dbReference type="Gene3D" id="1.25.50.20">
    <property type="match status" value="1"/>
</dbReference>
<dbReference type="InterPro" id="IPR027268">
    <property type="entry name" value="Peptidase_M4/M1_CTD_sf"/>
</dbReference>
<feature type="compositionally biased region" description="Low complexity" evidence="2">
    <location>
        <begin position="79"/>
        <end position="89"/>
    </location>
</feature>
<dbReference type="GO" id="GO:0005737">
    <property type="term" value="C:cytoplasm"/>
    <property type="evidence" value="ECO:0007669"/>
    <property type="project" value="TreeGrafter"/>
</dbReference>
<dbReference type="SUPFAM" id="SSF55486">
    <property type="entry name" value="Metalloproteases ('zincins'), catalytic domain"/>
    <property type="match status" value="1"/>
</dbReference>
<dbReference type="Pfam" id="PF01433">
    <property type="entry name" value="Peptidase_M1"/>
    <property type="match status" value="1"/>
</dbReference>
<evidence type="ECO:0000259" key="5">
    <source>
        <dbReference type="Pfam" id="PF11838"/>
    </source>
</evidence>
<dbReference type="Pfam" id="PF11838">
    <property type="entry name" value="ERAP1_C"/>
    <property type="match status" value="1"/>
</dbReference>
<dbReference type="InterPro" id="IPR050344">
    <property type="entry name" value="Peptidase_M1_aminopeptidases"/>
</dbReference>
<dbReference type="Proteomes" id="UP000075903">
    <property type="component" value="Unassembled WGS sequence"/>
</dbReference>
<evidence type="ECO:0000259" key="4">
    <source>
        <dbReference type="Pfam" id="PF01433"/>
    </source>
</evidence>
<feature type="domain" description="ERAP1-like C-terminal" evidence="5">
    <location>
        <begin position="841"/>
        <end position="1108"/>
    </location>
</feature>
<reference evidence="7" key="1">
    <citation type="submission" date="2020-05" db="UniProtKB">
        <authorList>
            <consortium name="EnsemblMetazoa"/>
        </authorList>
    </citation>
    <scope>IDENTIFICATION</scope>
    <source>
        <strain evidence="7">MAF</strain>
    </source>
</reference>
<evidence type="ECO:0000313" key="7">
    <source>
        <dbReference type="EnsemblMetazoa" id="AMEM008224-PA"/>
    </source>
</evidence>
<dbReference type="InterPro" id="IPR042097">
    <property type="entry name" value="Aminopeptidase_N-like_N_sf"/>
</dbReference>
<dbReference type="FunFam" id="1.25.50.20:FF:000016">
    <property type="entry name" value="Aminopeptidase"/>
    <property type="match status" value="1"/>
</dbReference>
<dbReference type="Pfam" id="PF17900">
    <property type="entry name" value="Peptidase_M1_N"/>
    <property type="match status" value="1"/>
</dbReference>
<organism evidence="7 8">
    <name type="scientific">Anopheles merus</name>
    <name type="common">Mosquito</name>
    <dbReference type="NCBI Taxonomy" id="30066"/>
    <lineage>
        <taxon>Eukaryota</taxon>
        <taxon>Metazoa</taxon>
        <taxon>Ecdysozoa</taxon>
        <taxon>Arthropoda</taxon>
        <taxon>Hexapoda</taxon>
        <taxon>Insecta</taxon>
        <taxon>Pterygota</taxon>
        <taxon>Neoptera</taxon>
        <taxon>Endopterygota</taxon>
        <taxon>Diptera</taxon>
        <taxon>Nematocera</taxon>
        <taxon>Culicoidea</taxon>
        <taxon>Culicidae</taxon>
        <taxon>Anophelinae</taxon>
        <taxon>Anopheles</taxon>
    </lineage>
</organism>
<feature type="compositionally biased region" description="Basic residues" evidence="2">
    <location>
        <begin position="90"/>
        <end position="107"/>
    </location>
</feature>
<feature type="compositionally biased region" description="Acidic residues" evidence="2">
    <location>
        <begin position="308"/>
        <end position="324"/>
    </location>
</feature>
<dbReference type="InterPro" id="IPR024571">
    <property type="entry name" value="ERAP1-like_C_dom"/>
</dbReference>
<dbReference type="PANTHER" id="PTHR11533">
    <property type="entry name" value="PROTEASE M1 ZINC METALLOPROTEASE"/>
    <property type="match status" value="1"/>
</dbReference>
<protein>
    <recommendedName>
        <fullName evidence="9">Aminopeptidase</fullName>
    </recommendedName>
</protein>
<proteinExistence type="inferred from homology"/>
<dbReference type="Gene3D" id="2.60.40.1910">
    <property type="match status" value="1"/>
</dbReference>
<feature type="region of interest" description="Disordered" evidence="2">
    <location>
        <begin position="71"/>
        <end position="114"/>
    </location>
</feature>
<keyword evidence="3" id="KW-0472">Membrane</keyword>
<feature type="domain" description="Aminopeptidase N-like N-terminal" evidence="6">
    <location>
        <begin position="375"/>
        <end position="496"/>
    </location>
</feature>
<dbReference type="AlphaFoldDB" id="A0A182V3G5"/>
<dbReference type="STRING" id="30066.A0A182V3G5"/>
<feature type="transmembrane region" description="Helical" evidence="3">
    <location>
        <begin position="141"/>
        <end position="164"/>
    </location>
</feature>
<comment type="similarity">
    <text evidence="1">Belongs to the peptidase M1 family.</text>
</comment>
<keyword evidence="3" id="KW-1133">Transmembrane helix</keyword>
<dbReference type="GO" id="GO:0005615">
    <property type="term" value="C:extracellular space"/>
    <property type="evidence" value="ECO:0007669"/>
    <property type="project" value="TreeGrafter"/>
</dbReference>
<dbReference type="VEuPathDB" id="VectorBase:AMEM21_008774"/>
<dbReference type="GO" id="GO:0008270">
    <property type="term" value="F:zinc ion binding"/>
    <property type="evidence" value="ECO:0007669"/>
    <property type="project" value="InterPro"/>
</dbReference>